<dbReference type="Proteomes" id="UP000283993">
    <property type="component" value="Unassembled WGS sequence"/>
</dbReference>
<dbReference type="RefSeq" id="WP_123589831.1">
    <property type="nucleotide sequence ID" value="NZ_AYKH01000001.1"/>
</dbReference>
<dbReference type="EMBL" id="AYKH01000001">
    <property type="protein sequence ID" value="ROO30584.1"/>
    <property type="molecule type" value="Genomic_DNA"/>
</dbReference>
<comment type="caution">
    <text evidence="1">The sequence shown here is derived from an EMBL/GenBank/DDBJ whole genome shotgun (WGS) entry which is preliminary data.</text>
</comment>
<name>A0A423PYB5_9GAMM</name>
<dbReference type="AlphaFoldDB" id="A0A423PYB5"/>
<organism evidence="1 2">
    <name type="scientific">Salinisphaera orenii MK-B5</name>
    <dbReference type="NCBI Taxonomy" id="856730"/>
    <lineage>
        <taxon>Bacteria</taxon>
        <taxon>Pseudomonadati</taxon>
        <taxon>Pseudomonadota</taxon>
        <taxon>Gammaproteobacteria</taxon>
        <taxon>Salinisphaerales</taxon>
        <taxon>Salinisphaeraceae</taxon>
        <taxon>Salinisphaera</taxon>
    </lineage>
</organism>
<reference evidence="1 2" key="1">
    <citation type="submission" date="2013-10" db="EMBL/GenBank/DDBJ databases">
        <title>Salinisphaera orenii MK-B5 Genome Sequencing.</title>
        <authorList>
            <person name="Lai Q."/>
            <person name="Li C."/>
            <person name="Shao Z."/>
        </authorList>
    </citation>
    <scope>NUCLEOTIDE SEQUENCE [LARGE SCALE GENOMIC DNA]</scope>
    <source>
        <strain evidence="1 2">MK-B5</strain>
    </source>
</reference>
<accession>A0A423PYB5</accession>
<proteinExistence type="predicted"/>
<dbReference type="InterPro" id="IPR046199">
    <property type="entry name" value="DUF6231"/>
</dbReference>
<sequence>MSQIPAAIRDHLQDIIIRHAPERLMIVAPAGRGADLAKRVADQAGEVVQSEPAAVFQELGDTARYDLAVVFAMHGDKDATVDTRVIGRLRDVNAGSVVVAAALQEATPADRHPWRTQDFIALGFRRAPETRDLAPGWGVFRYDIHDYKTTPSWLNSRYWANPGRWDKERW</sequence>
<protein>
    <submittedName>
        <fullName evidence="1">Uncharacterized protein</fullName>
    </submittedName>
</protein>
<evidence type="ECO:0000313" key="1">
    <source>
        <dbReference type="EMBL" id="ROO30584.1"/>
    </source>
</evidence>
<dbReference type="Pfam" id="PF19742">
    <property type="entry name" value="DUF6231"/>
    <property type="match status" value="1"/>
</dbReference>
<evidence type="ECO:0000313" key="2">
    <source>
        <dbReference type="Proteomes" id="UP000283993"/>
    </source>
</evidence>
<gene>
    <name evidence="1" type="ORF">SAOR_00785</name>
</gene>
<keyword evidence="2" id="KW-1185">Reference proteome</keyword>